<name>A0A0K8RHM6_IXORI</name>
<keyword evidence="1" id="KW-0812">Transmembrane</keyword>
<dbReference type="AlphaFoldDB" id="A0A0K8RHM6"/>
<feature type="transmembrane region" description="Helical" evidence="1">
    <location>
        <begin position="52"/>
        <end position="74"/>
    </location>
</feature>
<feature type="transmembrane region" description="Helical" evidence="1">
    <location>
        <begin position="6"/>
        <end position="31"/>
    </location>
</feature>
<keyword evidence="1" id="KW-0472">Membrane</keyword>
<evidence type="ECO:0000313" key="2">
    <source>
        <dbReference type="EMBL" id="JAA70605.1"/>
    </source>
</evidence>
<feature type="transmembrane region" description="Helical" evidence="1">
    <location>
        <begin position="86"/>
        <end position="106"/>
    </location>
</feature>
<proteinExistence type="evidence at transcript level"/>
<evidence type="ECO:0000256" key="1">
    <source>
        <dbReference type="SAM" id="Phobius"/>
    </source>
</evidence>
<organism evidence="2">
    <name type="scientific">Ixodes ricinus</name>
    <name type="common">Common tick</name>
    <name type="synonym">Acarus ricinus</name>
    <dbReference type="NCBI Taxonomy" id="34613"/>
    <lineage>
        <taxon>Eukaryota</taxon>
        <taxon>Metazoa</taxon>
        <taxon>Ecdysozoa</taxon>
        <taxon>Arthropoda</taxon>
        <taxon>Chelicerata</taxon>
        <taxon>Arachnida</taxon>
        <taxon>Acari</taxon>
        <taxon>Parasitiformes</taxon>
        <taxon>Ixodida</taxon>
        <taxon>Ixodoidea</taxon>
        <taxon>Ixodidae</taxon>
        <taxon>Ixodinae</taxon>
        <taxon>Ixodes</taxon>
    </lineage>
</organism>
<keyword evidence="1" id="KW-1133">Transmembrane helix</keyword>
<reference evidence="2" key="1">
    <citation type="submission" date="2012-12" db="EMBL/GenBank/DDBJ databases">
        <title>Identification and characterization of a phenylalanine ammonia-lyase gene family in Isatis indigotica Fort.</title>
        <authorList>
            <person name="Liu Q."/>
            <person name="Chen J."/>
            <person name="Zhou X."/>
            <person name="Di P."/>
            <person name="Xiao Y."/>
            <person name="Xuan H."/>
            <person name="Zhang L."/>
            <person name="Chen W."/>
        </authorList>
    </citation>
    <scope>NUCLEOTIDE SEQUENCE</scope>
    <source>
        <tissue evidence="2">Salivary gland</tissue>
    </source>
</reference>
<accession>A0A0K8RHM6</accession>
<protein>
    <submittedName>
        <fullName evidence="2">Putative gag-pol polyprotein strongylocentrotus purpuratus: similar to gag-pol polyprotein</fullName>
    </submittedName>
</protein>
<sequence>MLGSRVHYYISNYAGLPLLKSIYYIIIRVMLRLANRHSICAKQSTGSTSLKVGNFTVMVAIIVLGLTGSLHIAVYFSESSIFYGSFLKYVLIPLGCATALICPWFVRSSFAFFFRSGYNAITLISTVELFKKYQKRKNVNKSGFLKTGVK</sequence>
<dbReference type="EMBL" id="GADI01003203">
    <property type="protein sequence ID" value="JAA70605.1"/>
    <property type="molecule type" value="mRNA"/>
</dbReference>